<reference evidence="1 2" key="1">
    <citation type="journal article" date="2019" name="Nat. Ecol. Evol.">
        <title>Megaphylogeny resolves global patterns of mushroom evolution.</title>
        <authorList>
            <person name="Varga T."/>
            <person name="Krizsan K."/>
            <person name="Foldi C."/>
            <person name="Dima B."/>
            <person name="Sanchez-Garcia M."/>
            <person name="Sanchez-Ramirez S."/>
            <person name="Szollosi G.J."/>
            <person name="Szarkandi J.G."/>
            <person name="Papp V."/>
            <person name="Albert L."/>
            <person name="Andreopoulos W."/>
            <person name="Angelini C."/>
            <person name="Antonin V."/>
            <person name="Barry K.W."/>
            <person name="Bougher N.L."/>
            <person name="Buchanan P."/>
            <person name="Buyck B."/>
            <person name="Bense V."/>
            <person name="Catcheside P."/>
            <person name="Chovatia M."/>
            <person name="Cooper J."/>
            <person name="Damon W."/>
            <person name="Desjardin D."/>
            <person name="Finy P."/>
            <person name="Geml J."/>
            <person name="Haridas S."/>
            <person name="Hughes K."/>
            <person name="Justo A."/>
            <person name="Karasinski D."/>
            <person name="Kautmanova I."/>
            <person name="Kiss B."/>
            <person name="Kocsube S."/>
            <person name="Kotiranta H."/>
            <person name="LaButti K.M."/>
            <person name="Lechner B.E."/>
            <person name="Liimatainen K."/>
            <person name="Lipzen A."/>
            <person name="Lukacs Z."/>
            <person name="Mihaltcheva S."/>
            <person name="Morgado L.N."/>
            <person name="Niskanen T."/>
            <person name="Noordeloos M.E."/>
            <person name="Ohm R.A."/>
            <person name="Ortiz-Santana B."/>
            <person name="Ovrebo C."/>
            <person name="Racz N."/>
            <person name="Riley R."/>
            <person name="Savchenko A."/>
            <person name="Shiryaev A."/>
            <person name="Soop K."/>
            <person name="Spirin V."/>
            <person name="Szebenyi C."/>
            <person name="Tomsovsky M."/>
            <person name="Tulloss R.E."/>
            <person name="Uehling J."/>
            <person name="Grigoriev I.V."/>
            <person name="Vagvolgyi C."/>
            <person name="Papp T."/>
            <person name="Martin F.M."/>
            <person name="Miettinen O."/>
            <person name="Hibbett D.S."/>
            <person name="Nagy L.G."/>
        </authorList>
    </citation>
    <scope>NUCLEOTIDE SEQUENCE [LARGE SCALE GENOMIC DNA]</scope>
    <source>
        <strain evidence="1 2">NL-1719</strain>
    </source>
</reference>
<keyword evidence="2" id="KW-1185">Reference proteome</keyword>
<dbReference type="EMBL" id="ML208267">
    <property type="protein sequence ID" value="TFK74656.1"/>
    <property type="molecule type" value="Genomic_DNA"/>
</dbReference>
<evidence type="ECO:0000313" key="2">
    <source>
        <dbReference type="Proteomes" id="UP000308600"/>
    </source>
</evidence>
<organism evidence="1 2">
    <name type="scientific">Pluteus cervinus</name>
    <dbReference type="NCBI Taxonomy" id="181527"/>
    <lineage>
        <taxon>Eukaryota</taxon>
        <taxon>Fungi</taxon>
        <taxon>Dikarya</taxon>
        <taxon>Basidiomycota</taxon>
        <taxon>Agaricomycotina</taxon>
        <taxon>Agaricomycetes</taxon>
        <taxon>Agaricomycetidae</taxon>
        <taxon>Agaricales</taxon>
        <taxon>Pluteineae</taxon>
        <taxon>Pluteaceae</taxon>
        <taxon>Pluteus</taxon>
    </lineage>
</organism>
<gene>
    <name evidence="1" type="ORF">BDN72DRAFT_759463</name>
</gene>
<dbReference type="Proteomes" id="UP000308600">
    <property type="component" value="Unassembled WGS sequence"/>
</dbReference>
<name>A0ACD3BAH9_9AGAR</name>
<sequence length="373" mass="40950">MPWSLRHIRCADDETWSDSRQGLFKFPPSNLRGHGTLPPTAFPFSMETTFHLPADSETLFLLSRGPKLGGGVEIVTSPSLDDVVEVQINARYLRKDLLDRTSVCLSERGEGEYGISMLSSPRWQRPGHEDNVYFHVTVVLPQGASSRPLVVNNLETNMPNFFHNIGQLGEVVQFKQLSLNGLDAPIQVQSLTAESARIRTTNGLISGTFMVSSSLSLRTSNAPIDTLITLDDNDTTVDSTVHIQTSNGELKSTVHIDPSTNLNLFTLNAKTSNAPLEISVPYAPSALPFFLTAKTSNAPASVSIPPTFSGPFQMKTSNEEQYVDQRNPPIQGRQIHVYKTLGRATHGIVKWLDERPDGNVAVRTSNAPVTLML</sequence>
<protein>
    <submittedName>
        <fullName evidence="1">Uncharacterized protein</fullName>
    </submittedName>
</protein>
<proteinExistence type="predicted"/>
<accession>A0ACD3BAH9</accession>
<evidence type="ECO:0000313" key="1">
    <source>
        <dbReference type="EMBL" id="TFK74656.1"/>
    </source>
</evidence>